<gene>
    <name evidence="15" type="ORF">HU200_021244</name>
</gene>
<dbReference type="Pfam" id="PF01459">
    <property type="entry name" value="Porin_3"/>
    <property type="match status" value="1"/>
</dbReference>
<evidence type="ECO:0000256" key="5">
    <source>
        <dbReference type="ARBA" id="ARBA00022692"/>
    </source>
</evidence>
<evidence type="ECO:0000256" key="13">
    <source>
        <dbReference type="ARBA" id="ARBA00058612"/>
    </source>
</evidence>
<organism evidence="15 16">
    <name type="scientific">Digitaria exilis</name>
    <dbReference type="NCBI Taxonomy" id="1010633"/>
    <lineage>
        <taxon>Eukaryota</taxon>
        <taxon>Viridiplantae</taxon>
        <taxon>Streptophyta</taxon>
        <taxon>Embryophyta</taxon>
        <taxon>Tracheophyta</taxon>
        <taxon>Spermatophyta</taxon>
        <taxon>Magnoliopsida</taxon>
        <taxon>Liliopsida</taxon>
        <taxon>Poales</taxon>
        <taxon>Poaceae</taxon>
        <taxon>PACMAD clade</taxon>
        <taxon>Panicoideae</taxon>
        <taxon>Panicodae</taxon>
        <taxon>Paniceae</taxon>
        <taxon>Anthephorinae</taxon>
        <taxon>Digitaria</taxon>
    </lineage>
</organism>
<dbReference type="GO" id="GO:0005741">
    <property type="term" value="C:mitochondrial outer membrane"/>
    <property type="evidence" value="ECO:0007669"/>
    <property type="project" value="UniProtKB-SubCell"/>
</dbReference>
<feature type="compositionally biased region" description="Low complexity" evidence="14">
    <location>
        <begin position="51"/>
        <end position="75"/>
    </location>
</feature>
<feature type="region of interest" description="Disordered" evidence="14">
    <location>
        <begin position="1"/>
        <end position="118"/>
    </location>
</feature>
<comment type="caution">
    <text evidence="15">The sequence shown here is derived from an EMBL/GenBank/DDBJ whole genome shotgun (WGS) entry which is preliminary data.</text>
</comment>
<feature type="compositionally biased region" description="Low complexity" evidence="14">
    <location>
        <begin position="89"/>
        <end position="101"/>
    </location>
</feature>
<feature type="compositionally biased region" description="Low complexity" evidence="14">
    <location>
        <begin position="1"/>
        <end position="25"/>
    </location>
</feature>
<evidence type="ECO:0000313" key="15">
    <source>
        <dbReference type="EMBL" id="KAF8724223.1"/>
    </source>
</evidence>
<evidence type="ECO:0000256" key="10">
    <source>
        <dbReference type="ARBA" id="ARBA00023114"/>
    </source>
</evidence>
<dbReference type="GO" id="GO:0030150">
    <property type="term" value="P:protein import into mitochondrial matrix"/>
    <property type="evidence" value="ECO:0007669"/>
    <property type="project" value="InterPro"/>
</dbReference>
<dbReference type="GO" id="GO:0046930">
    <property type="term" value="C:pore complex"/>
    <property type="evidence" value="ECO:0007669"/>
    <property type="project" value="UniProtKB-KW"/>
</dbReference>
<keyword evidence="10" id="KW-0626">Porin</keyword>
<evidence type="ECO:0000256" key="4">
    <source>
        <dbReference type="ARBA" id="ARBA00022452"/>
    </source>
</evidence>
<keyword evidence="11" id="KW-0496">Mitochondrion</keyword>
<dbReference type="GO" id="GO:0015288">
    <property type="term" value="F:porin activity"/>
    <property type="evidence" value="ECO:0007669"/>
    <property type="project" value="UniProtKB-KW"/>
</dbReference>
<dbReference type="Gene3D" id="2.40.160.10">
    <property type="entry name" value="Porin"/>
    <property type="match status" value="1"/>
</dbReference>
<dbReference type="PANTHER" id="PTHR10802">
    <property type="entry name" value="MITOCHONDRIAL IMPORT RECEPTOR SUBUNIT TOM40"/>
    <property type="match status" value="1"/>
</dbReference>
<dbReference type="GO" id="GO:0008320">
    <property type="term" value="F:protein transmembrane transporter activity"/>
    <property type="evidence" value="ECO:0007669"/>
    <property type="project" value="InterPro"/>
</dbReference>
<proteinExistence type="inferred from homology"/>
<dbReference type="InterPro" id="IPR023614">
    <property type="entry name" value="Porin_dom_sf"/>
</dbReference>
<evidence type="ECO:0000256" key="12">
    <source>
        <dbReference type="ARBA" id="ARBA00023136"/>
    </source>
</evidence>
<keyword evidence="6" id="KW-1000">Mitochondrion outer membrane</keyword>
<evidence type="ECO:0000256" key="3">
    <source>
        <dbReference type="ARBA" id="ARBA00022448"/>
    </source>
</evidence>
<evidence type="ECO:0000256" key="9">
    <source>
        <dbReference type="ARBA" id="ARBA00023065"/>
    </source>
</evidence>
<protein>
    <submittedName>
        <fullName evidence="15">Uncharacterized protein</fullName>
    </submittedName>
</protein>
<evidence type="ECO:0000256" key="2">
    <source>
        <dbReference type="ARBA" id="ARBA00010510"/>
    </source>
</evidence>
<sequence>MQIQPSAAPPRAEAAVRAGAAAENPPKTPDDLTPAAGAAKSHTTYSQTPRAAATTPKSTTRAAAAAMGSSASHAGAPPPPPPSPPPSPAYGAQPPFAAADAAPPPKPHEEEAAEAEQKVDYLNLPCPVPYEEIQREAFSKCPFDRPRLILALKPDLFEGMRFDFTKMINQHFSLSHSVYMGSVDVPSQGNEVIKIPTSNYEFGANFINQRMMLMGRVSHEGRENIRVKFDLTENLSVKINAQLTSEPHYSQGMFNFDYKGKDFRTQIQVGNNAFYGANYIQSVTKNLSLGTEAFWLGQQRKSGVGVVARYDTKKMVATGQIATTGMVALSYVQKVSEKVSLASDFMYNQMTKDVTASFGYDYILRQIDHWKKDYKFGFGMAVGE</sequence>
<keyword evidence="4" id="KW-1134">Transmembrane beta strand</keyword>
<keyword evidence="12" id="KW-0472">Membrane</keyword>
<keyword evidence="8" id="KW-0007">Acetylation</keyword>
<dbReference type="FunFam" id="2.40.160.10:FF:000010">
    <property type="entry name" value="Mitochondrial import receptor subunit TOM40-1"/>
    <property type="match status" value="1"/>
</dbReference>
<dbReference type="GO" id="GO:0006811">
    <property type="term" value="P:monoatomic ion transport"/>
    <property type="evidence" value="ECO:0007669"/>
    <property type="project" value="UniProtKB-KW"/>
</dbReference>
<dbReference type="Proteomes" id="UP000636709">
    <property type="component" value="Unassembled WGS sequence"/>
</dbReference>
<name>A0A835K9U3_9POAL</name>
<dbReference type="AlphaFoldDB" id="A0A835K9U3"/>
<evidence type="ECO:0000256" key="14">
    <source>
        <dbReference type="SAM" id="MobiDB-lite"/>
    </source>
</evidence>
<keyword evidence="7" id="KW-0653">Protein transport</keyword>
<keyword evidence="3" id="KW-0813">Transport</keyword>
<dbReference type="InterPro" id="IPR027246">
    <property type="entry name" value="Porin_Euk/Tom40"/>
</dbReference>
<evidence type="ECO:0000256" key="11">
    <source>
        <dbReference type="ARBA" id="ARBA00023128"/>
    </source>
</evidence>
<keyword evidence="16" id="KW-1185">Reference proteome</keyword>
<dbReference type="CDD" id="cd07305">
    <property type="entry name" value="Porin3_Tom40"/>
    <property type="match status" value="1"/>
</dbReference>
<evidence type="ECO:0000256" key="7">
    <source>
        <dbReference type="ARBA" id="ARBA00022927"/>
    </source>
</evidence>
<reference evidence="15" key="1">
    <citation type="submission" date="2020-07" db="EMBL/GenBank/DDBJ databases">
        <title>Genome sequence and genetic diversity analysis of an under-domesticated orphan crop, white fonio (Digitaria exilis).</title>
        <authorList>
            <person name="Bennetzen J.L."/>
            <person name="Chen S."/>
            <person name="Ma X."/>
            <person name="Wang X."/>
            <person name="Yssel A.E.J."/>
            <person name="Chaluvadi S.R."/>
            <person name="Johnson M."/>
            <person name="Gangashetty P."/>
            <person name="Hamidou F."/>
            <person name="Sanogo M.D."/>
            <person name="Zwaenepoel A."/>
            <person name="Wallace J."/>
            <person name="Van De Peer Y."/>
            <person name="Van Deynze A."/>
        </authorList>
    </citation>
    <scope>NUCLEOTIDE SEQUENCE</scope>
    <source>
        <tissue evidence="15">Leaves</tissue>
    </source>
</reference>
<comment type="function">
    <text evidence="13">Central component of the receptor complex responsible for the recognition and translocation of cytosolically synthesized mitochondrial preproteins. Together with TOM22 functions as the transit peptide receptor at the surface of the mitochondrion outer membrane and facilitates the movement of preproteins into the translocation pore. Directly involved in the pore formation.</text>
</comment>
<feature type="compositionally biased region" description="Pro residues" evidence="14">
    <location>
        <begin position="76"/>
        <end position="88"/>
    </location>
</feature>
<comment type="subcellular location">
    <subcellularLocation>
        <location evidence="1">Mitochondrion outer membrane</location>
        <topology evidence="1">Multi-pass membrane protein</topology>
    </subcellularLocation>
</comment>
<feature type="compositionally biased region" description="Basic and acidic residues" evidence="14">
    <location>
        <begin position="106"/>
        <end position="118"/>
    </location>
</feature>
<keyword evidence="5" id="KW-0812">Transmembrane</keyword>
<accession>A0A835K9U3</accession>
<keyword evidence="9" id="KW-0406">Ion transport</keyword>
<evidence type="ECO:0000313" key="16">
    <source>
        <dbReference type="Proteomes" id="UP000636709"/>
    </source>
</evidence>
<dbReference type="OrthoDB" id="19656at2759"/>
<evidence type="ECO:0000256" key="8">
    <source>
        <dbReference type="ARBA" id="ARBA00022990"/>
    </source>
</evidence>
<dbReference type="InterPro" id="IPR037930">
    <property type="entry name" value="Tom40"/>
</dbReference>
<dbReference type="EMBL" id="JACEFO010001663">
    <property type="protein sequence ID" value="KAF8724223.1"/>
    <property type="molecule type" value="Genomic_DNA"/>
</dbReference>
<evidence type="ECO:0000256" key="1">
    <source>
        <dbReference type="ARBA" id="ARBA00004374"/>
    </source>
</evidence>
<evidence type="ECO:0000256" key="6">
    <source>
        <dbReference type="ARBA" id="ARBA00022787"/>
    </source>
</evidence>
<comment type="similarity">
    <text evidence="2">Belongs to the Tom40 family.</text>
</comment>